<dbReference type="EMBL" id="FMXB01000006">
    <property type="protein sequence ID" value="SDA51233.1"/>
    <property type="molecule type" value="Genomic_DNA"/>
</dbReference>
<organism evidence="3 4">
    <name type="scientific">Methanobrevibacter millerae</name>
    <dbReference type="NCBI Taxonomy" id="230361"/>
    <lineage>
        <taxon>Archaea</taxon>
        <taxon>Methanobacteriati</taxon>
        <taxon>Methanobacteriota</taxon>
        <taxon>Methanomada group</taxon>
        <taxon>Methanobacteria</taxon>
        <taxon>Methanobacteriales</taxon>
        <taxon>Methanobacteriaceae</taxon>
        <taxon>Methanobrevibacter</taxon>
    </lineage>
</organism>
<evidence type="ECO:0000259" key="2">
    <source>
        <dbReference type="Pfam" id="PF12850"/>
    </source>
</evidence>
<dbReference type="NCBIfam" id="TIGR00040">
    <property type="entry name" value="yfcE"/>
    <property type="match status" value="1"/>
</dbReference>
<dbReference type="PANTHER" id="PTHR11124">
    <property type="entry name" value="VACUOLAR SORTING PROTEIN VPS29"/>
    <property type="match status" value="1"/>
</dbReference>
<keyword evidence="4" id="KW-1185">Reference proteome</keyword>
<dbReference type="SUPFAM" id="SSF56300">
    <property type="entry name" value="Metallo-dependent phosphatases"/>
    <property type="match status" value="1"/>
</dbReference>
<dbReference type="GO" id="GO:0046872">
    <property type="term" value="F:metal ion binding"/>
    <property type="evidence" value="ECO:0007669"/>
    <property type="project" value="UniProtKB-KW"/>
</dbReference>
<evidence type="ECO:0000313" key="3">
    <source>
        <dbReference type="EMBL" id="SDA51233.1"/>
    </source>
</evidence>
<protein>
    <recommendedName>
        <fullName evidence="1">Phosphoesterase</fullName>
        <ecNumber evidence="1">3.1.4.-</ecNumber>
    </recommendedName>
</protein>
<evidence type="ECO:0000256" key="1">
    <source>
        <dbReference type="RuleBase" id="RU362039"/>
    </source>
</evidence>
<proteinExistence type="inferred from homology"/>
<dbReference type="Gene3D" id="3.60.21.10">
    <property type="match status" value="1"/>
</dbReference>
<dbReference type="EC" id="3.1.4.-" evidence="1"/>
<dbReference type="InterPro" id="IPR029052">
    <property type="entry name" value="Metallo-depent_PP-like"/>
</dbReference>
<keyword evidence="1" id="KW-0479">Metal-binding</keyword>
<name>A0A1G5VZG0_9EURY</name>
<dbReference type="InterPro" id="IPR041802">
    <property type="entry name" value="MPP_YfcE"/>
</dbReference>
<dbReference type="AlphaFoldDB" id="A0A1G5VZG0"/>
<evidence type="ECO:0000313" key="4">
    <source>
        <dbReference type="Proteomes" id="UP000323439"/>
    </source>
</evidence>
<dbReference type="Proteomes" id="UP000323439">
    <property type="component" value="Unassembled WGS sequence"/>
</dbReference>
<dbReference type="GO" id="GO:0016787">
    <property type="term" value="F:hydrolase activity"/>
    <property type="evidence" value="ECO:0007669"/>
    <property type="project" value="UniProtKB-UniRule"/>
</dbReference>
<sequence>MLVGLISDTHITQKRGKLSEKIVKEFNGVDLILHAGDITTYDVLNDLKKIAPVVAVLGNNDKLDLNKHEIIEIGDKTILLVHGDKIKDLPALGLKYGEDIVVSGHTHKPSCERIDNMLLINPGSSNRPIESNASIALLKINDEVDVEFIDL</sequence>
<accession>A0A1G5VZG0</accession>
<feature type="domain" description="Calcineurin-like phosphoesterase" evidence="2">
    <location>
        <begin position="1"/>
        <end position="142"/>
    </location>
</feature>
<comment type="similarity">
    <text evidence="1">Belongs to the metallophosphoesterase superfamily. YfcE family.</text>
</comment>
<dbReference type="OrthoDB" id="19174at2157"/>
<dbReference type="InterPro" id="IPR024654">
    <property type="entry name" value="Calcineurin-like_PHP_lpxH"/>
</dbReference>
<gene>
    <name evidence="3" type="ORF">SAMN02910315_01048</name>
</gene>
<dbReference type="CDD" id="cd00841">
    <property type="entry name" value="MPP_YfcE"/>
    <property type="match status" value="1"/>
</dbReference>
<comment type="cofactor">
    <cofactor evidence="1">
        <name>a divalent metal cation</name>
        <dbReference type="ChEBI" id="CHEBI:60240"/>
    </cofactor>
</comment>
<dbReference type="Pfam" id="PF12850">
    <property type="entry name" value="Metallophos_2"/>
    <property type="match status" value="1"/>
</dbReference>
<dbReference type="RefSeq" id="WP_149731619.1">
    <property type="nucleotide sequence ID" value="NZ_FMXB01000006.1"/>
</dbReference>
<dbReference type="InterPro" id="IPR000979">
    <property type="entry name" value="Phosphodiesterase_MJ0936/Vps29"/>
</dbReference>
<reference evidence="3 4" key="1">
    <citation type="submission" date="2016-10" db="EMBL/GenBank/DDBJ databases">
        <authorList>
            <person name="Varghese N."/>
            <person name="Submissions S."/>
        </authorList>
    </citation>
    <scope>NUCLEOTIDE SEQUENCE [LARGE SCALE GENOMIC DNA]</scope>
    <source>
        <strain evidence="3 4">DSM 16643</strain>
    </source>
</reference>